<gene>
    <name evidence="1" type="ORF">SAMN04488092_104320</name>
</gene>
<reference evidence="1 2" key="1">
    <citation type="submission" date="2016-10" db="EMBL/GenBank/DDBJ databases">
        <authorList>
            <person name="de Groot N.N."/>
        </authorList>
    </citation>
    <scope>NUCLEOTIDE SEQUENCE [LARGE SCALE GENOMIC DNA]</scope>
    <source>
        <strain evidence="1 2">DSM 22007</strain>
    </source>
</reference>
<dbReference type="EMBL" id="FOEP01000004">
    <property type="protein sequence ID" value="SEQ18183.1"/>
    <property type="molecule type" value="Genomic_DNA"/>
</dbReference>
<keyword evidence="2" id="KW-1185">Reference proteome</keyword>
<dbReference type="AlphaFoldDB" id="A0A1H9DZ51"/>
<evidence type="ECO:0000313" key="2">
    <source>
        <dbReference type="Proteomes" id="UP000198634"/>
    </source>
</evidence>
<name>A0A1H9DZ51_9RHOB</name>
<proteinExistence type="predicted"/>
<evidence type="ECO:0000313" key="1">
    <source>
        <dbReference type="EMBL" id="SEQ18183.1"/>
    </source>
</evidence>
<dbReference type="OrthoDB" id="8279740at2"/>
<dbReference type="STRING" id="657014.SAMN04488092_104320"/>
<accession>A0A1H9DZ51</accession>
<dbReference type="RefSeq" id="WP_090269390.1">
    <property type="nucleotide sequence ID" value="NZ_FOEP01000004.1"/>
</dbReference>
<organism evidence="1 2">
    <name type="scientific">Thalassovita taeanensis</name>
    <dbReference type="NCBI Taxonomy" id="657014"/>
    <lineage>
        <taxon>Bacteria</taxon>
        <taxon>Pseudomonadati</taxon>
        <taxon>Pseudomonadota</taxon>
        <taxon>Alphaproteobacteria</taxon>
        <taxon>Rhodobacterales</taxon>
        <taxon>Roseobacteraceae</taxon>
        <taxon>Thalassovita</taxon>
    </lineage>
</organism>
<sequence length="215" mass="22656">MARYAQIENAALGRHLCILGGLHPEDMAGVGTLLLLGPDEPGFWPAFTAAPEYQDGLPDPMDRWSAREIGALATGLGAQALFPFGGPPFQPFIQWAKGSGRAFASPVGLLVHEHAGLFVSYRGALGFAERIGLPAPPAAAPCDSCDTRPCLSACPVDALGDATVGYDVATCKDWLHSPQGRDCMAQGCAVRRACPISRAHGRVAAQSAFHMEAFR</sequence>
<dbReference type="Proteomes" id="UP000198634">
    <property type="component" value="Unassembled WGS sequence"/>
</dbReference>
<evidence type="ECO:0008006" key="3">
    <source>
        <dbReference type="Google" id="ProtNLM"/>
    </source>
</evidence>
<protein>
    <recommendedName>
        <fullName evidence="3">4Fe-4S ferredoxin-type domain-containing protein</fullName>
    </recommendedName>
</protein>